<keyword evidence="7 9" id="KW-0472">Membrane</keyword>
<feature type="transmembrane region" description="Helical" evidence="12">
    <location>
        <begin position="247"/>
        <end position="264"/>
    </location>
</feature>
<evidence type="ECO:0000256" key="10">
    <source>
        <dbReference type="PIRSR" id="PIRSR000439-1"/>
    </source>
</evidence>
<dbReference type="PANTHER" id="PTHR10408:SF8">
    <property type="entry name" value="O-ACYLTRANSFERASE"/>
    <property type="match status" value="1"/>
</dbReference>
<feature type="compositionally biased region" description="Basic and acidic residues" evidence="11">
    <location>
        <begin position="41"/>
        <end position="51"/>
    </location>
</feature>
<comment type="subcellular location">
    <subcellularLocation>
        <location evidence="1 9">Endoplasmic reticulum membrane</location>
        <topology evidence="1 9">Multi-pass membrane protein</topology>
    </subcellularLocation>
</comment>
<keyword evidence="3 9" id="KW-0808">Transferase</keyword>
<evidence type="ECO:0000313" key="13">
    <source>
        <dbReference type="EMBL" id="EAR94441.1"/>
    </source>
</evidence>
<evidence type="ECO:0000256" key="5">
    <source>
        <dbReference type="ARBA" id="ARBA00022824"/>
    </source>
</evidence>
<evidence type="ECO:0000256" key="2">
    <source>
        <dbReference type="ARBA" id="ARBA00009010"/>
    </source>
</evidence>
<dbReference type="InterPro" id="IPR004299">
    <property type="entry name" value="MBOAT_fam"/>
</dbReference>
<dbReference type="GO" id="GO:0005789">
    <property type="term" value="C:endoplasmic reticulum membrane"/>
    <property type="evidence" value="ECO:0007669"/>
    <property type="project" value="UniProtKB-SubCell"/>
</dbReference>
<accession>Q23DJ3</accession>
<evidence type="ECO:0000256" key="9">
    <source>
        <dbReference type="PIRNR" id="PIRNR000439"/>
    </source>
</evidence>
<dbReference type="GO" id="GO:0008374">
    <property type="term" value="F:O-acyltransferase activity"/>
    <property type="evidence" value="ECO:0007669"/>
    <property type="project" value="InterPro"/>
</dbReference>
<evidence type="ECO:0000256" key="6">
    <source>
        <dbReference type="ARBA" id="ARBA00022989"/>
    </source>
</evidence>
<organism evidence="13 14">
    <name type="scientific">Tetrahymena thermophila (strain SB210)</name>
    <dbReference type="NCBI Taxonomy" id="312017"/>
    <lineage>
        <taxon>Eukaryota</taxon>
        <taxon>Sar</taxon>
        <taxon>Alveolata</taxon>
        <taxon>Ciliophora</taxon>
        <taxon>Intramacronucleata</taxon>
        <taxon>Oligohymenophorea</taxon>
        <taxon>Hymenostomatida</taxon>
        <taxon>Tetrahymenina</taxon>
        <taxon>Tetrahymenidae</taxon>
        <taxon>Tetrahymena</taxon>
    </lineage>
</organism>
<reference evidence="14" key="1">
    <citation type="journal article" date="2006" name="PLoS Biol.">
        <title>Macronuclear genome sequence of the ciliate Tetrahymena thermophila, a model eukaryote.</title>
        <authorList>
            <person name="Eisen J.A."/>
            <person name="Coyne R.S."/>
            <person name="Wu M."/>
            <person name="Wu D."/>
            <person name="Thiagarajan M."/>
            <person name="Wortman J.R."/>
            <person name="Badger J.H."/>
            <person name="Ren Q."/>
            <person name="Amedeo P."/>
            <person name="Jones K.M."/>
            <person name="Tallon L.J."/>
            <person name="Delcher A.L."/>
            <person name="Salzberg S.L."/>
            <person name="Silva J.C."/>
            <person name="Haas B.J."/>
            <person name="Majoros W.H."/>
            <person name="Farzad M."/>
            <person name="Carlton J.M."/>
            <person name="Smith R.K. Jr."/>
            <person name="Garg J."/>
            <person name="Pearlman R.E."/>
            <person name="Karrer K.M."/>
            <person name="Sun L."/>
            <person name="Manning G."/>
            <person name="Elde N.C."/>
            <person name="Turkewitz A.P."/>
            <person name="Asai D.J."/>
            <person name="Wilkes D.E."/>
            <person name="Wang Y."/>
            <person name="Cai H."/>
            <person name="Collins K."/>
            <person name="Stewart B.A."/>
            <person name="Lee S.R."/>
            <person name="Wilamowska K."/>
            <person name="Weinberg Z."/>
            <person name="Ruzzo W.L."/>
            <person name="Wloga D."/>
            <person name="Gaertig J."/>
            <person name="Frankel J."/>
            <person name="Tsao C.-C."/>
            <person name="Gorovsky M.A."/>
            <person name="Keeling P.J."/>
            <person name="Waller R.F."/>
            <person name="Patron N.J."/>
            <person name="Cherry J.M."/>
            <person name="Stover N.A."/>
            <person name="Krieger C.J."/>
            <person name="del Toro C."/>
            <person name="Ryder H.F."/>
            <person name="Williamson S.C."/>
            <person name="Barbeau R.A."/>
            <person name="Hamilton E.P."/>
            <person name="Orias E."/>
        </authorList>
    </citation>
    <scope>NUCLEOTIDE SEQUENCE [LARGE SCALE GENOMIC DNA]</scope>
    <source>
        <strain evidence="14">SB210</strain>
    </source>
</reference>
<dbReference type="OrthoDB" id="10039049at2759"/>
<feature type="active site" evidence="10">
    <location>
        <position position="505"/>
    </location>
</feature>
<dbReference type="InParanoid" id="Q23DJ3"/>
<dbReference type="eggNOG" id="KOG0380">
    <property type="taxonomic scope" value="Eukaryota"/>
</dbReference>
<feature type="transmembrane region" description="Helical" evidence="12">
    <location>
        <begin position="421"/>
        <end position="440"/>
    </location>
</feature>
<evidence type="ECO:0000256" key="1">
    <source>
        <dbReference type="ARBA" id="ARBA00004477"/>
    </source>
</evidence>
<feature type="compositionally biased region" description="Polar residues" evidence="11">
    <location>
        <begin position="9"/>
        <end position="23"/>
    </location>
</feature>
<dbReference type="PANTHER" id="PTHR10408">
    <property type="entry name" value="STEROL O-ACYLTRANSFERASE"/>
    <property type="match status" value="1"/>
</dbReference>
<dbReference type="HOGENOM" id="CLU_031845_0_0_1"/>
<keyword evidence="5 9" id="KW-0256">Endoplasmic reticulum</keyword>
<keyword evidence="4 12" id="KW-0812">Transmembrane</keyword>
<evidence type="ECO:0000256" key="4">
    <source>
        <dbReference type="ARBA" id="ARBA00022692"/>
    </source>
</evidence>
<dbReference type="EMBL" id="GG662712">
    <property type="protein sequence ID" value="EAR94441.1"/>
    <property type="molecule type" value="Genomic_DNA"/>
</dbReference>
<gene>
    <name evidence="13" type="ORF">TTHERM_00046980</name>
</gene>
<name>Q23DJ3_TETTS</name>
<feature type="compositionally biased region" description="Low complexity" evidence="11">
    <location>
        <begin position="24"/>
        <end position="35"/>
    </location>
</feature>
<sequence length="602" mass="70274">MGGKKKNQDSTQKTGNGSTADNTAQKPAPQQEKAQGTSEPVQKKEEKKKQQQVEQQNNAETQKLEKKTKGKEESVKQQDGNKADYNTMEHFRQNIISSVENRILDAHRDFELELQKSVHKFNQKLDETLSTVRNHQYNSEIADSASKKKYYFTEKSFTIKNSLLSDLFKISDYRTLYNIVVATFVALAFNLIVVDYVDKGSLFDFETLQWCFSGFLNLIFPWLILFSIALSVIPFVSWIINNKISKYIWIPIYIGYIALMTFVGCYTCVYYTLGMGSAFIIQCEMVRIGMKMHSYLRNKLLYCTENEYKAFIPKEFATKYSINDLNLPEFNLSDIQTEVSRFIYFFFAPTLIYRDKYILAPSRSFKSAAMHFLNFFLCIYFGFILFKTFCKDQIILLASNFTVSQFIQCLFKLMMPSTFSILLLFFGLLHSWFNGFAELLRFPDRTFYLDWWNSEEFGTYYRKWNIVVHEFLFYYAYGDTVRFSKGKYGRGVGMFITFAVSALIHEVILSFVIGYFYPILLIVFTGPGIILIQNTRMYGSKNFNIAFWLLMYVGTSLIITLYLTEQWARSNVDESVIYAQWGKFMGDIMPRTLYINFSNKIS</sequence>
<dbReference type="RefSeq" id="XP_001014693.1">
    <property type="nucleotide sequence ID" value="XM_001014693.3"/>
</dbReference>
<dbReference type="Pfam" id="PF03062">
    <property type="entry name" value="MBOAT"/>
    <property type="match status" value="1"/>
</dbReference>
<keyword evidence="14" id="KW-1185">Reference proteome</keyword>
<feature type="compositionally biased region" description="Basic and acidic residues" evidence="11">
    <location>
        <begin position="62"/>
        <end position="85"/>
    </location>
</feature>
<dbReference type="KEGG" id="tet:TTHERM_00046980"/>
<feature type="transmembrane region" description="Helical" evidence="12">
    <location>
        <begin position="214"/>
        <end position="240"/>
    </location>
</feature>
<feature type="transmembrane region" description="Helical" evidence="12">
    <location>
        <begin position="545"/>
        <end position="563"/>
    </location>
</feature>
<dbReference type="AlphaFoldDB" id="Q23DJ3"/>
<keyword evidence="8 9" id="KW-0012">Acyltransferase</keyword>
<dbReference type="OMA" id="TYDAYYR"/>
<evidence type="ECO:0000313" key="14">
    <source>
        <dbReference type="Proteomes" id="UP000009168"/>
    </source>
</evidence>
<evidence type="ECO:0000256" key="12">
    <source>
        <dbReference type="SAM" id="Phobius"/>
    </source>
</evidence>
<dbReference type="STRING" id="312017.Q23DJ3"/>
<feature type="transmembrane region" description="Helical" evidence="12">
    <location>
        <begin position="372"/>
        <end position="389"/>
    </location>
</feature>
<dbReference type="GeneID" id="7844985"/>
<evidence type="ECO:0000256" key="7">
    <source>
        <dbReference type="ARBA" id="ARBA00023136"/>
    </source>
</evidence>
<comment type="similarity">
    <text evidence="2 9">Belongs to the membrane-bound acyltransferase family. Sterol o-acyltransferase subfamily.</text>
</comment>
<protein>
    <recommendedName>
        <fullName evidence="9">O-acyltransferase</fullName>
    </recommendedName>
</protein>
<evidence type="ECO:0000256" key="8">
    <source>
        <dbReference type="ARBA" id="ARBA00023315"/>
    </source>
</evidence>
<feature type="transmembrane region" description="Helical" evidence="12">
    <location>
        <begin position="175"/>
        <end position="194"/>
    </location>
</feature>
<dbReference type="PIRSF" id="PIRSF000439">
    <property type="entry name" value="Oat_ACAT_DAG_ARE"/>
    <property type="match status" value="1"/>
</dbReference>
<proteinExistence type="inferred from homology"/>
<dbReference type="Proteomes" id="UP000009168">
    <property type="component" value="Unassembled WGS sequence"/>
</dbReference>
<dbReference type="InterPro" id="IPR014371">
    <property type="entry name" value="Oat_ACAT_DAG_ARE"/>
</dbReference>
<keyword evidence="6 12" id="KW-1133">Transmembrane helix</keyword>
<evidence type="ECO:0000256" key="11">
    <source>
        <dbReference type="SAM" id="MobiDB-lite"/>
    </source>
</evidence>
<feature type="region of interest" description="Disordered" evidence="11">
    <location>
        <begin position="1"/>
        <end position="85"/>
    </location>
</feature>
<evidence type="ECO:0000256" key="3">
    <source>
        <dbReference type="ARBA" id="ARBA00022679"/>
    </source>
</evidence>